<evidence type="ECO:0000313" key="5">
    <source>
        <dbReference type="Proteomes" id="UP001596282"/>
    </source>
</evidence>
<proteinExistence type="predicted"/>
<keyword evidence="5" id="KW-1185">Reference proteome</keyword>
<keyword evidence="1" id="KW-0472">Membrane</keyword>
<dbReference type="InterPro" id="IPR010317">
    <property type="entry name" value="WxLIP_PGBD"/>
</dbReference>
<evidence type="ECO:0000259" key="2">
    <source>
        <dbReference type="Pfam" id="PF06030"/>
    </source>
</evidence>
<gene>
    <name evidence="4" type="ORF">ACFP5Y_10685</name>
</gene>
<feature type="transmembrane region" description="Helical" evidence="1">
    <location>
        <begin position="300"/>
        <end position="321"/>
    </location>
</feature>
<evidence type="ECO:0000259" key="3">
    <source>
        <dbReference type="Pfam" id="PF11797"/>
    </source>
</evidence>
<keyword evidence="1" id="KW-1133">Transmembrane helix</keyword>
<evidence type="ECO:0000256" key="1">
    <source>
        <dbReference type="SAM" id="Phobius"/>
    </source>
</evidence>
<dbReference type="RefSeq" id="WP_223876633.1">
    <property type="nucleotide sequence ID" value="NZ_BJDJ01000010.1"/>
</dbReference>
<reference evidence="5" key="1">
    <citation type="journal article" date="2019" name="Int. J. Syst. Evol. Microbiol.">
        <title>The Global Catalogue of Microorganisms (GCM) 10K type strain sequencing project: providing services to taxonomists for standard genome sequencing and annotation.</title>
        <authorList>
            <consortium name="The Broad Institute Genomics Platform"/>
            <consortium name="The Broad Institute Genome Sequencing Center for Infectious Disease"/>
            <person name="Wu L."/>
            <person name="Ma J."/>
        </authorList>
    </citation>
    <scope>NUCLEOTIDE SEQUENCE [LARGE SCALE GENOMIC DNA]</scope>
    <source>
        <strain evidence="5">CCM 8933</strain>
    </source>
</reference>
<comment type="caution">
    <text evidence="4">The sequence shown here is derived from an EMBL/GenBank/DDBJ whole genome shotgun (WGS) entry which is preliminary data.</text>
</comment>
<dbReference type="Pfam" id="PF06030">
    <property type="entry name" value="WxLIP_PGBD"/>
    <property type="match status" value="1"/>
</dbReference>
<feature type="domain" description="WxL Interacting Protein host binding" evidence="3">
    <location>
        <begin position="155"/>
        <end position="290"/>
    </location>
</feature>
<sequence length="330" mass="36457">MVGILGGLVGQAAVTKPVNNIGFSVGAKLPTNQQNKRESFFDLAMKPGKQQVLKTVIYNVTNRDIQVQTAIHTAYTNSNGVIEYVVPTKTLDASLRYPMHQVTKLQSAKVVTVPANGNKTVTAKVKMPQSQFSGVILGGWFFKRVNQKATSTVKNSMNIRNQYSYVIGLKYTEDKPPAPNLKLGKVTAGMENYHRGVFPELRNIAAVIVPNLTVKSTVTSKQAGRVVHQARKKNVQLAPNSRFRYPLLTGTKPLQAGDYHLHLVATNAAHHWIFDRDFTISPAAAKRYNQQSVDNAGLSIWWFVGAGALGTLVVVGSAWLIRNWHRRRTI</sequence>
<evidence type="ECO:0000313" key="4">
    <source>
        <dbReference type="EMBL" id="MFC6181689.1"/>
    </source>
</evidence>
<feature type="domain" description="WxL Interacting Protein peptidoglycan binding" evidence="2">
    <location>
        <begin position="23"/>
        <end position="143"/>
    </location>
</feature>
<keyword evidence="1" id="KW-0812">Transmembrane</keyword>
<dbReference type="EMBL" id="JBHSSC010000040">
    <property type="protein sequence ID" value="MFC6181689.1"/>
    <property type="molecule type" value="Genomic_DNA"/>
</dbReference>
<organism evidence="4 5">
    <name type="scientific">Lactiplantibacillus daowaiensis</name>
    <dbReference type="NCBI Taxonomy" id="2559918"/>
    <lineage>
        <taxon>Bacteria</taxon>
        <taxon>Bacillati</taxon>
        <taxon>Bacillota</taxon>
        <taxon>Bacilli</taxon>
        <taxon>Lactobacillales</taxon>
        <taxon>Lactobacillaceae</taxon>
        <taxon>Lactiplantibacillus</taxon>
    </lineage>
</organism>
<name>A0ABW1S1V3_9LACO</name>
<accession>A0ABW1S1V3</accession>
<dbReference type="Pfam" id="PF11797">
    <property type="entry name" value="WxLIP_HBD"/>
    <property type="match status" value="1"/>
</dbReference>
<dbReference type="InterPro" id="IPR021759">
    <property type="entry name" value="WxLIP_HBD"/>
</dbReference>
<dbReference type="Proteomes" id="UP001596282">
    <property type="component" value="Unassembled WGS sequence"/>
</dbReference>
<protein>
    <submittedName>
        <fullName evidence="4">DUF916 and DUF3324 domain-containing protein</fullName>
    </submittedName>
</protein>